<comment type="caution">
    <text evidence="7">The sequence shown here is derived from an EMBL/GenBank/DDBJ whole genome shotgun (WGS) entry which is preliminary data.</text>
</comment>
<dbReference type="AlphaFoldDB" id="A0AAD4G5L9"/>
<keyword evidence="5" id="KW-0472">Membrane</keyword>
<dbReference type="Proteomes" id="UP001194468">
    <property type="component" value="Unassembled WGS sequence"/>
</dbReference>
<dbReference type="EMBL" id="WHUW01000255">
    <property type="protein sequence ID" value="KAF8416474.1"/>
    <property type="molecule type" value="Genomic_DNA"/>
</dbReference>
<feature type="compositionally biased region" description="Basic and acidic residues" evidence="4">
    <location>
        <begin position="319"/>
        <end position="332"/>
    </location>
</feature>
<evidence type="ECO:0000256" key="3">
    <source>
        <dbReference type="ARBA" id="ARBA00022525"/>
    </source>
</evidence>
<accession>A0AAD4G5L9</accession>
<protein>
    <recommendedName>
        <fullName evidence="6">Crinkler effector protein N-terminal domain-containing protein</fullName>
    </recommendedName>
</protein>
<dbReference type="GO" id="GO:0005576">
    <property type="term" value="C:extracellular region"/>
    <property type="evidence" value="ECO:0007669"/>
    <property type="project" value="UniProtKB-SubCell"/>
</dbReference>
<evidence type="ECO:0000259" key="6">
    <source>
        <dbReference type="Pfam" id="PF20147"/>
    </source>
</evidence>
<evidence type="ECO:0000256" key="1">
    <source>
        <dbReference type="ARBA" id="ARBA00004340"/>
    </source>
</evidence>
<evidence type="ECO:0000256" key="2">
    <source>
        <dbReference type="ARBA" id="ARBA00004613"/>
    </source>
</evidence>
<name>A0AAD4G5L9_BOLED</name>
<feature type="domain" description="Crinkler effector protein N-terminal" evidence="6">
    <location>
        <begin position="67"/>
        <end position="166"/>
    </location>
</feature>
<proteinExistence type="predicted"/>
<evidence type="ECO:0000313" key="8">
    <source>
        <dbReference type="Proteomes" id="UP001194468"/>
    </source>
</evidence>
<reference evidence="7" key="1">
    <citation type="submission" date="2019-10" db="EMBL/GenBank/DDBJ databases">
        <authorList>
            <consortium name="DOE Joint Genome Institute"/>
            <person name="Kuo A."/>
            <person name="Miyauchi S."/>
            <person name="Kiss E."/>
            <person name="Drula E."/>
            <person name="Kohler A."/>
            <person name="Sanchez-Garcia M."/>
            <person name="Andreopoulos B."/>
            <person name="Barry K.W."/>
            <person name="Bonito G."/>
            <person name="Buee M."/>
            <person name="Carver A."/>
            <person name="Chen C."/>
            <person name="Cichocki N."/>
            <person name="Clum A."/>
            <person name="Culley D."/>
            <person name="Crous P.W."/>
            <person name="Fauchery L."/>
            <person name="Girlanda M."/>
            <person name="Hayes R."/>
            <person name="Keri Z."/>
            <person name="LaButti K."/>
            <person name="Lipzen A."/>
            <person name="Lombard V."/>
            <person name="Magnuson J."/>
            <person name="Maillard F."/>
            <person name="Morin E."/>
            <person name="Murat C."/>
            <person name="Nolan M."/>
            <person name="Ohm R."/>
            <person name="Pangilinan J."/>
            <person name="Pereira M."/>
            <person name="Perotto S."/>
            <person name="Peter M."/>
            <person name="Riley R."/>
            <person name="Sitrit Y."/>
            <person name="Stielow B."/>
            <person name="Szollosi G."/>
            <person name="Zifcakova L."/>
            <person name="Stursova M."/>
            <person name="Spatafora J.W."/>
            <person name="Tedersoo L."/>
            <person name="Vaario L.-M."/>
            <person name="Yamada A."/>
            <person name="Yan M."/>
            <person name="Wang P."/>
            <person name="Xu J."/>
            <person name="Bruns T."/>
            <person name="Baldrian P."/>
            <person name="Vilgalys R."/>
            <person name="Henrissat B."/>
            <person name="Grigoriev I.V."/>
            <person name="Hibbett D."/>
            <person name="Nagy L.G."/>
            <person name="Martin F.M."/>
        </authorList>
    </citation>
    <scope>NUCLEOTIDE SEQUENCE</scope>
    <source>
        <strain evidence="7">BED1</strain>
    </source>
</reference>
<evidence type="ECO:0000256" key="5">
    <source>
        <dbReference type="SAM" id="Phobius"/>
    </source>
</evidence>
<reference evidence="7" key="2">
    <citation type="journal article" date="2020" name="Nat. Commun.">
        <title>Large-scale genome sequencing of mycorrhizal fungi provides insights into the early evolution of symbiotic traits.</title>
        <authorList>
            <person name="Miyauchi S."/>
            <person name="Kiss E."/>
            <person name="Kuo A."/>
            <person name="Drula E."/>
            <person name="Kohler A."/>
            <person name="Sanchez-Garcia M."/>
            <person name="Morin E."/>
            <person name="Andreopoulos B."/>
            <person name="Barry K.W."/>
            <person name="Bonito G."/>
            <person name="Buee M."/>
            <person name="Carver A."/>
            <person name="Chen C."/>
            <person name="Cichocki N."/>
            <person name="Clum A."/>
            <person name="Culley D."/>
            <person name="Crous P.W."/>
            <person name="Fauchery L."/>
            <person name="Girlanda M."/>
            <person name="Hayes R.D."/>
            <person name="Keri Z."/>
            <person name="LaButti K."/>
            <person name="Lipzen A."/>
            <person name="Lombard V."/>
            <person name="Magnuson J."/>
            <person name="Maillard F."/>
            <person name="Murat C."/>
            <person name="Nolan M."/>
            <person name="Ohm R.A."/>
            <person name="Pangilinan J."/>
            <person name="Pereira M.F."/>
            <person name="Perotto S."/>
            <person name="Peter M."/>
            <person name="Pfister S."/>
            <person name="Riley R."/>
            <person name="Sitrit Y."/>
            <person name="Stielow J.B."/>
            <person name="Szollosi G."/>
            <person name="Zifcakova L."/>
            <person name="Stursova M."/>
            <person name="Spatafora J.W."/>
            <person name="Tedersoo L."/>
            <person name="Vaario L.M."/>
            <person name="Yamada A."/>
            <person name="Yan M."/>
            <person name="Wang P."/>
            <person name="Xu J."/>
            <person name="Bruns T."/>
            <person name="Baldrian P."/>
            <person name="Vilgalys R."/>
            <person name="Dunand C."/>
            <person name="Henrissat B."/>
            <person name="Grigoriev I.V."/>
            <person name="Hibbett D."/>
            <person name="Nagy L.G."/>
            <person name="Martin F.M."/>
        </authorList>
    </citation>
    <scope>NUCLEOTIDE SEQUENCE</scope>
    <source>
        <strain evidence="7">BED1</strain>
    </source>
</reference>
<feature type="transmembrane region" description="Helical" evidence="5">
    <location>
        <begin position="466"/>
        <end position="486"/>
    </location>
</feature>
<keyword evidence="8" id="KW-1185">Reference proteome</keyword>
<dbReference type="GO" id="GO:0043657">
    <property type="term" value="C:host cell"/>
    <property type="evidence" value="ECO:0007669"/>
    <property type="project" value="UniProtKB-SubCell"/>
</dbReference>
<gene>
    <name evidence="7" type="ORF">L210DRAFT_3656571</name>
</gene>
<evidence type="ECO:0000256" key="4">
    <source>
        <dbReference type="SAM" id="MobiDB-lite"/>
    </source>
</evidence>
<comment type="subcellular location">
    <subcellularLocation>
        <location evidence="1">Host cell</location>
    </subcellularLocation>
    <subcellularLocation>
        <location evidence="2">Secreted</location>
    </subcellularLocation>
</comment>
<sequence length="622" mass="69416">MDVGTLALYKVTLSGSSDEELEESLKKLSLDKQERLSGRTKLSKVFPESTPSNDDDKTTIIVIDVATLSCWVRGQATDRVFEVKIPRAGNVAALKEAIKDKKPVDFRDVDADPLALYKLRDPVAGPYGENLSGVILSEHWELLRLSNVLSEVFPTPSPARHIHIIVDSPSLMIVCWLRGSTLDSRFQISIRADATMGQLKGCMKESESVLRDVGDGQIRLFRISGDEDELRECLNKIGDGEPLQGDTLVPNFLGVPVLDLFYVVAEVSSTTRSMNPPPLSHPDFGGTDPIKAAREDFIKARPQNKSPSGGSHPSSFRKTQGEGNKRILCGRPRDPEELIPVTLLHPVFGQFLDDCQTGTMKKDDNQFVGELSNAMSNLYDDEERRVQAVTDLFKAIQLDFNIHEKIPGTQYVMDANISPNDQRLPRYVIAEFKNEAATSTSEPYMQAVAYYLEATRAFAPRMSGSALPCFLLLLFGPYIVFAGAVWNLRPVVQVLSTPLAFHYHSTDTHNQLTVARHMAAFRKAVRTLNEYYQHLSVTLTTDGNSLSNQLSHGALFPYRTEFESLDDGITRNIRYTVQFMEAGEKKGLVFFGTLQEDDTDQICIKFSRRYSKEATHKVPLSI</sequence>
<dbReference type="InterPro" id="IPR045379">
    <property type="entry name" value="Crinkler_N"/>
</dbReference>
<dbReference type="Pfam" id="PF20147">
    <property type="entry name" value="Crinkler"/>
    <property type="match status" value="1"/>
</dbReference>
<evidence type="ECO:0000313" key="7">
    <source>
        <dbReference type="EMBL" id="KAF8416474.1"/>
    </source>
</evidence>
<keyword evidence="5" id="KW-1133">Transmembrane helix</keyword>
<organism evidence="7 8">
    <name type="scientific">Boletus edulis BED1</name>
    <dbReference type="NCBI Taxonomy" id="1328754"/>
    <lineage>
        <taxon>Eukaryota</taxon>
        <taxon>Fungi</taxon>
        <taxon>Dikarya</taxon>
        <taxon>Basidiomycota</taxon>
        <taxon>Agaricomycotina</taxon>
        <taxon>Agaricomycetes</taxon>
        <taxon>Agaricomycetidae</taxon>
        <taxon>Boletales</taxon>
        <taxon>Boletineae</taxon>
        <taxon>Boletaceae</taxon>
        <taxon>Boletoideae</taxon>
        <taxon>Boletus</taxon>
    </lineage>
</organism>
<keyword evidence="3" id="KW-0964">Secreted</keyword>
<feature type="region of interest" description="Disordered" evidence="4">
    <location>
        <begin position="301"/>
        <end position="332"/>
    </location>
</feature>
<keyword evidence="5" id="KW-0812">Transmembrane</keyword>
<feature type="compositionally biased region" description="Polar residues" evidence="4">
    <location>
        <begin position="303"/>
        <end position="318"/>
    </location>
</feature>